<gene>
    <name evidence="2" type="ORF">EOW66_14715</name>
</gene>
<sequence length="413" mass="46660">MCTRPIEKDGKVFACRTCDQCISTRRHNWVARAMMEKTQHEHCLVLALTYSDETPEGRDGARMFAYADVQAFMGRLRAAARRQAKRKRWNLVPVLRFLVAGEQGDRNGRCHWHMILYSNFEVTALGEVRGRYGVLTRLADMLTIGKRKKRLHWSMWPFGFVTVQEPDQGGMNYVLSYCLKDQFTGEKSQDTMREAKAENFATGLFRMSKRPAIGEAWLYSKMEALDAMRAVLPAVELRIPDFHGYYVPSGAFREKTLWALVALNRRVVWATGAPAPQWPSLLASCREREADLEILNGPQTDEEEDPLEVEIERRRSQAAGESARRDFARRCGAAVACDWCLGFLTEAALAERGIERFEDEAGVWQYRSTPGRASLAERRAERGSGINPDCRERGTKLARLTFPATGGGAGHAG</sequence>
<reference evidence="2" key="1">
    <citation type="submission" date="2019-01" db="EMBL/GenBank/DDBJ databases">
        <title>Sinorhodobacter populi sp. nov. isolated from the symptomatic bark tissue of Populus euramericana canker.</title>
        <authorList>
            <person name="Xu G."/>
        </authorList>
    </citation>
    <scope>NUCLEOTIDE SEQUENCE [LARGE SCALE GENOMIC DNA]</scope>
    <source>
        <strain evidence="2">CGMCC 1.12963</strain>
    </source>
</reference>
<evidence type="ECO:0000313" key="3">
    <source>
        <dbReference type="Proteomes" id="UP000288071"/>
    </source>
</evidence>
<dbReference type="Pfam" id="PF23343">
    <property type="entry name" value="REP_ORF2-G2P"/>
    <property type="match status" value="1"/>
</dbReference>
<evidence type="ECO:0000259" key="1">
    <source>
        <dbReference type="Pfam" id="PF23343"/>
    </source>
</evidence>
<accession>A0A3S3LRZ9</accession>
<dbReference type="Proteomes" id="UP000288071">
    <property type="component" value="Unassembled WGS sequence"/>
</dbReference>
<name>A0A3S3LRZ9_9RHOB</name>
<organism evidence="2 3">
    <name type="scientific">Paenirhodobacter huangdaonensis</name>
    <dbReference type="NCBI Taxonomy" id="2501515"/>
    <lineage>
        <taxon>Bacteria</taxon>
        <taxon>Pseudomonadati</taxon>
        <taxon>Pseudomonadota</taxon>
        <taxon>Alphaproteobacteria</taxon>
        <taxon>Rhodobacterales</taxon>
        <taxon>Rhodobacter group</taxon>
        <taxon>Paenirhodobacter</taxon>
    </lineage>
</organism>
<reference evidence="2" key="2">
    <citation type="submission" date="2019-01" db="EMBL/GenBank/DDBJ databases">
        <authorList>
            <person name="Li Y."/>
        </authorList>
    </citation>
    <scope>NUCLEOTIDE SEQUENCE [LARGE SCALE GENOMIC DNA]</scope>
    <source>
        <strain evidence="2">CGMCC 1.12963</strain>
    </source>
</reference>
<proteinExistence type="predicted"/>
<feature type="domain" description="Replication-associated protein ORF2/G2P" evidence="1">
    <location>
        <begin position="44"/>
        <end position="181"/>
    </location>
</feature>
<protein>
    <recommendedName>
        <fullName evidence="1">Replication-associated protein ORF2/G2P domain-containing protein</fullName>
    </recommendedName>
</protein>
<comment type="caution">
    <text evidence="2">The sequence shown here is derived from an EMBL/GenBank/DDBJ whole genome shotgun (WGS) entry which is preliminary data.</text>
</comment>
<dbReference type="AlphaFoldDB" id="A0A3S3LRZ9"/>
<dbReference type="InterPro" id="IPR056906">
    <property type="entry name" value="ORF2/G2P_dom"/>
</dbReference>
<evidence type="ECO:0000313" key="2">
    <source>
        <dbReference type="EMBL" id="RWR50259.1"/>
    </source>
</evidence>
<dbReference type="RefSeq" id="WP_164881144.1">
    <property type="nucleotide sequence ID" value="NZ_SAVA01000009.1"/>
</dbReference>
<dbReference type="EMBL" id="SAVA01000009">
    <property type="protein sequence ID" value="RWR50259.1"/>
    <property type="molecule type" value="Genomic_DNA"/>
</dbReference>
<keyword evidence="3" id="KW-1185">Reference proteome</keyword>